<dbReference type="EMBL" id="MN184887">
    <property type="protein sequence ID" value="QEQ95059.1"/>
    <property type="molecule type" value="Genomic_DNA"/>
</dbReference>
<sequence length="142" mass="16204">MAKFKTSINLADAVRQLETSAKAKGRTLGKEFFVVVEAFDFGRDVNGNTINKYRASLHCDDLPTVQNKYSDVGSIEVLTSPYRREQSHNEGQSAALYWLEKIGYDLAYVSMTDETKSVYRGINNGYVRYRHVYQVKNNYLKG</sequence>
<keyword evidence="2" id="KW-1185">Reference proteome</keyword>
<protein>
    <submittedName>
        <fullName evidence="1">Uncharacterized protein</fullName>
    </submittedName>
</protein>
<reference evidence="1 2" key="1">
    <citation type="submission" date="2019-07" db="EMBL/GenBank/DDBJ databases">
        <title>Complete genome sequence of bacteriophages infecting Erwinia pyrifoliae.</title>
        <authorList>
            <person name="Kim S.G."/>
            <person name="Park S.C."/>
        </authorList>
    </citation>
    <scope>NUCLEOTIDE SEQUENCE [LARGE SCALE GENOMIC DNA]</scope>
</reference>
<proteinExistence type="predicted"/>
<evidence type="ECO:0000313" key="2">
    <source>
        <dbReference type="Proteomes" id="UP000326545"/>
    </source>
</evidence>
<accession>A0A5J6DAZ3</accession>
<dbReference type="Proteomes" id="UP000326545">
    <property type="component" value="Segment"/>
</dbReference>
<name>A0A5J6DAZ3_9CAUD</name>
<organism evidence="1 2">
    <name type="scientific">Erwinia phage pEp_SNUABM_01</name>
    <dbReference type="NCBI Taxonomy" id="2601643"/>
    <lineage>
        <taxon>Viruses</taxon>
        <taxon>Duplodnaviria</taxon>
        <taxon>Heunggongvirae</taxon>
        <taxon>Uroviricota</taxon>
        <taxon>Caudoviricetes</taxon>
        <taxon>Vequintavirinae</taxon>
        <taxon>Henunavirus</taxon>
        <taxon>Henunavirus SNUABM01</taxon>
    </lineage>
</organism>
<evidence type="ECO:0000313" key="1">
    <source>
        <dbReference type="EMBL" id="QEQ95059.1"/>
    </source>
</evidence>
<gene>
    <name evidence="1" type="ORF">pEpSNUABM01_233</name>
</gene>